<reference evidence="1 2" key="1">
    <citation type="submission" date="2020-08" db="EMBL/GenBank/DDBJ databases">
        <title>Putative novel bacterial strains isolated from necrotic wheat leaf tissues caused by Xanthomonas translucens.</title>
        <authorList>
            <person name="Tambong J.T."/>
        </authorList>
    </citation>
    <scope>NUCLEOTIDE SEQUENCE [LARGE SCALE GENOMIC DNA]</scope>
    <source>
        <strain evidence="2">DOAB 1063</strain>
    </source>
</reference>
<evidence type="ECO:0000313" key="2">
    <source>
        <dbReference type="Proteomes" id="UP000597613"/>
    </source>
</evidence>
<name>A0ABR7AQQ3_9SPHN</name>
<dbReference type="Proteomes" id="UP000597613">
    <property type="component" value="Unassembled WGS sequence"/>
</dbReference>
<dbReference type="RefSeq" id="WP_187504461.1">
    <property type="nucleotide sequence ID" value="NZ_CP162536.1"/>
</dbReference>
<sequence>MTQHRSFARIAGLLTVGIGAVSLSACVNPSAKIATSLEGYGFQPAQSQCVGDRLEANLSLGQLQQLGRAAKASREGDTTPGRLTVGDFIRVSGQVKDPKVPLEVGKAAAACGILADPASPL</sequence>
<dbReference type="EMBL" id="JACONT010000033">
    <property type="protein sequence ID" value="MBC3942799.1"/>
    <property type="molecule type" value="Genomic_DNA"/>
</dbReference>
<dbReference type="PROSITE" id="PS51257">
    <property type="entry name" value="PROKAR_LIPOPROTEIN"/>
    <property type="match status" value="1"/>
</dbReference>
<gene>
    <name evidence="1" type="ORF">H8S47_14070</name>
</gene>
<accession>A0ABR7AQQ3</accession>
<proteinExistence type="predicted"/>
<organism evidence="1 2">
    <name type="scientific">Sphingomonas albertensis</name>
    <dbReference type="NCBI Taxonomy" id="2762591"/>
    <lineage>
        <taxon>Bacteria</taxon>
        <taxon>Pseudomonadati</taxon>
        <taxon>Pseudomonadota</taxon>
        <taxon>Alphaproteobacteria</taxon>
        <taxon>Sphingomonadales</taxon>
        <taxon>Sphingomonadaceae</taxon>
        <taxon>Sphingomonas</taxon>
    </lineage>
</organism>
<comment type="caution">
    <text evidence="1">The sequence shown here is derived from an EMBL/GenBank/DDBJ whole genome shotgun (WGS) entry which is preliminary data.</text>
</comment>
<evidence type="ECO:0000313" key="1">
    <source>
        <dbReference type="EMBL" id="MBC3942799.1"/>
    </source>
</evidence>
<evidence type="ECO:0008006" key="3">
    <source>
        <dbReference type="Google" id="ProtNLM"/>
    </source>
</evidence>
<protein>
    <recommendedName>
        <fullName evidence="3">Lipoprotein</fullName>
    </recommendedName>
</protein>
<keyword evidence="2" id="KW-1185">Reference proteome</keyword>